<dbReference type="PANTHER" id="PTHR47966">
    <property type="entry name" value="BETA-SITE APP-CLEAVING ENZYME, ISOFORM A-RELATED"/>
    <property type="match status" value="1"/>
</dbReference>
<evidence type="ECO:0000313" key="7">
    <source>
        <dbReference type="EMBL" id="CAK0823853.1"/>
    </source>
</evidence>
<keyword evidence="8" id="KW-1185">Reference proteome</keyword>
<dbReference type="PRINTS" id="PR00792">
    <property type="entry name" value="PEPSIN"/>
</dbReference>
<name>A0ABN9RWV3_9DINO</name>
<dbReference type="SUPFAM" id="SSF50630">
    <property type="entry name" value="Acid proteases"/>
    <property type="match status" value="1"/>
</dbReference>
<dbReference type="PROSITE" id="PS00141">
    <property type="entry name" value="ASP_PROTEASE"/>
    <property type="match status" value="1"/>
</dbReference>
<evidence type="ECO:0000313" key="8">
    <source>
        <dbReference type="Proteomes" id="UP001189429"/>
    </source>
</evidence>
<dbReference type="InterPro" id="IPR021109">
    <property type="entry name" value="Peptidase_aspartic_dom_sf"/>
</dbReference>
<dbReference type="Pfam" id="PF00026">
    <property type="entry name" value="Asp"/>
    <property type="match status" value="1"/>
</dbReference>
<gene>
    <name evidence="7" type="ORF">PCOR1329_LOCUS24423</name>
</gene>
<comment type="caution">
    <text evidence="7">The sequence shown here is derived from an EMBL/GenBank/DDBJ whole genome shotgun (WGS) entry which is preliminary data.</text>
</comment>
<dbReference type="PANTHER" id="PTHR47966:SF51">
    <property type="entry name" value="BETA-SITE APP-CLEAVING ENZYME, ISOFORM A-RELATED"/>
    <property type="match status" value="1"/>
</dbReference>
<feature type="domain" description="Peptidase A1" evidence="6">
    <location>
        <begin position="1"/>
        <end position="117"/>
    </location>
</feature>
<evidence type="ECO:0000256" key="3">
    <source>
        <dbReference type="ARBA" id="ARBA00022750"/>
    </source>
</evidence>
<accession>A0ABN9RWV3</accession>
<keyword evidence="3 5" id="KW-0064">Aspartyl protease</keyword>
<dbReference type="InterPro" id="IPR001461">
    <property type="entry name" value="Aspartic_peptidase_A1"/>
</dbReference>
<dbReference type="InterPro" id="IPR033121">
    <property type="entry name" value="PEPTIDASE_A1"/>
</dbReference>
<proteinExistence type="inferred from homology"/>
<keyword evidence="4 5" id="KW-0378">Hydrolase</keyword>
<evidence type="ECO:0000256" key="1">
    <source>
        <dbReference type="ARBA" id="ARBA00007447"/>
    </source>
</evidence>
<dbReference type="Proteomes" id="UP001189429">
    <property type="component" value="Unassembled WGS sequence"/>
</dbReference>
<dbReference type="InterPro" id="IPR001969">
    <property type="entry name" value="Aspartic_peptidase_AS"/>
</dbReference>
<reference evidence="7" key="1">
    <citation type="submission" date="2023-10" db="EMBL/GenBank/DDBJ databases">
        <authorList>
            <person name="Chen Y."/>
            <person name="Shah S."/>
            <person name="Dougan E. K."/>
            <person name="Thang M."/>
            <person name="Chan C."/>
        </authorList>
    </citation>
    <scope>NUCLEOTIDE SEQUENCE [LARGE SCALE GENOMIC DNA]</scope>
</reference>
<protein>
    <recommendedName>
        <fullName evidence="6">Peptidase A1 domain-containing protein</fullName>
    </recommendedName>
</protein>
<dbReference type="Gene3D" id="2.40.70.10">
    <property type="entry name" value="Acid Proteases"/>
    <property type="match status" value="1"/>
</dbReference>
<dbReference type="PROSITE" id="PS51767">
    <property type="entry name" value="PEPTIDASE_A1"/>
    <property type="match status" value="1"/>
</dbReference>
<evidence type="ECO:0000256" key="5">
    <source>
        <dbReference type="RuleBase" id="RU000454"/>
    </source>
</evidence>
<dbReference type="EMBL" id="CAUYUJ010008409">
    <property type="protein sequence ID" value="CAK0823853.1"/>
    <property type="molecule type" value="Genomic_DNA"/>
</dbReference>
<keyword evidence="2 5" id="KW-0645">Protease</keyword>
<sequence length="162" mass="17952">RRVVVDSGTTYFTAPSELYDRIMAAVPRAPCSAVEQYKPLIYVLRGADGTTYDLKVTQETYMVGAEGGDECRPSFMRLDINNKYGPAVILGEVFMRHFFTVFSRGDGSEDQAKVGFARAKLGVVPQVKDNKKASFLQQEATVSADGEVIGVKSGRFIRRERL</sequence>
<comment type="similarity">
    <text evidence="1 5">Belongs to the peptidase A1 family.</text>
</comment>
<evidence type="ECO:0000259" key="6">
    <source>
        <dbReference type="PROSITE" id="PS51767"/>
    </source>
</evidence>
<evidence type="ECO:0000256" key="2">
    <source>
        <dbReference type="ARBA" id="ARBA00022670"/>
    </source>
</evidence>
<organism evidence="7 8">
    <name type="scientific">Prorocentrum cordatum</name>
    <dbReference type="NCBI Taxonomy" id="2364126"/>
    <lineage>
        <taxon>Eukaryota</taxon>
        <taxon>Sar</taxon>
        <taxon>Alveolata</taxon>
        <taxon>Dinophyceae</taxon>
        <taxon>Prorocentrales</taxon>
        <taxon>Prorocentraceae</taxon>
        <taxon>Prorocentrum</taxon>
    </lineage>
</organism>
<feature type="non-terminal residue" evidence="7">
    <location>
        <position position="1"/>
    </location>
</feature>
<evidence type="ECO:0000256" key="4">
    <source>
        <dbReference type="ARBA" id="ARBA00022801"/>
    </source>
</evidence>